<evidence type="ECO:0000313" key="2">
    <source>
        <dbReference type="Proteomes" id="UP000326961"/>
    </source>
</evidence>
<dbReference type="EMBL" id="CP032452">
    <property type="protein sequence ID" value="QEZ70397.1"/>
    <property type="molecule type" value="Genomic_DNA"/>
</dbReference>
<name>A0A5P3XJ67_PARBF</name>
<sequence>MSENKTNHEVCTECNHPHGPENDCCCTKPPKPQPNECMKCCDPLEFKCPDIRKATCIPILGERIYDFKCINKKQERVASALTFSVVSQGPCPYTNGDKVCIEKISVKYDCLGFTNTDPELAENLLPIIIDSNATTLTATPLSCSTTLNLYSSYTGQLTPNFVCCEEGRNVNLAQGPIQVGVVNFQYVLQGKIGCIPFVATYPAAPLTGEVASFGDITLYNNICLPQVTDPIDVKADFQLEILPKCVIPTSTYTSTSNTFTANVFDCLSIKEKFYVTIKDELVVYTAFNGLECTDDCHHYSHEFYEDWCKK</sequence>
<evidence type="ECO:0000313" key="1">
    <source>
        <dbReference type="EMBL" id="QEZ70397.1"/>
    </source>
</evidence>
<proteinExistence type="predicted"/>
<protein>
    <submittedName>
        <fullName evidence="1">Uncharacterized protein</fullName>
    </submittedName>
</protein>
<reference evidence="1 2" key="1">
    <citation type="submission" date="2018-09" db="EMBL/GenBank/DDBJ databases">
        <title>A clostridial neurotoxin that targets Anopheles mosquitoes.</title>
        <authorList>
            <person name="Contreras E."/>
            <person name="Masuyer G."/>
            <person name="Qureshi N."/>
            <person name="Chawla S."/>
            <person name="Lim H.L."/>
            <person name="Chen J."/>
            <person name="Stenmark P."/>
            <person name="Gill S."/>
        </authorList>
    </citation>
    <scope>NUCLEOTIDE SEQUENCE [LARGE SCALE GENOMIC DNA]</scope>
    <source>
        <strain evidence="1 2">Cbm</strain>
    </source>
</reference>
<dbReference type="Proteomes" id="UP000326961">
    <property type="component" value="Chromosome"/>
</dbReference>
<organism evidence="1 2">
    <name type="scientific">Paraclostridium bifermentans</name>
    <name type="common">Clostridium bifermentans</name>
    <dbReference type="NCBI Taxonomy" id="1490"/>
    <lineage>
        <taxon>Bacteria</taxon>
        <taxon>Bacillati</taxon>
        <taxon>Bacillota</taxon>
        <taxon>Clostridia</taxon>
        <taxon>Peptostreptococcales</taxon>
        <taxon>Peptostreptococcaceae</taxon>
        <taxon>Paraclostridium</taxon>
    </lineage>
</organism>
<dbReference type="AlphaFoldDB" id="A0A5P3XJ67"/>
<accession>A0A5P3XJ67</accession>
<gene>
    <name evidence="1" type="ORF">D4A35_16385</name>
</gene>
<dbReference type="RefSeq" id="WP_150887224.1">
    <property type="nucleotide sequence ID" value="NZ_CP032452.1"/>
</dbReference>